<dbReference type="RefSeq" id="WP_407992317.1">
    <property type="nucleotide sequence ID" value="NZ_AP035882.1"/>
</dbReference>
<protein>
    <submittedName>
        <fullName evidence="1">Uncharacterized protein</fullName>
    </submittedName>
</protein>
<dbReference type="KEGG" id="kic:KCMC57_64450"/>
<reference evidence="1" key="1">
    <citation type="submission" date="2024-07" db="EMBL/GenBank/DDBJ databases">
        <title>Complete genome sequences of cellulolytic bacteria, Kitasatospora sp. CMC57 and Streptomyces sp. CMC78, isolated from Japanese agricultural soil.</title>
        <authorList>
            <person name="Hashimoto T."/>
            <person name="Ito M."/>
            <person name="Iwamoto M."/>
            <person name="Fukahori D."/>
            <person name="Shoda T."/>
            <person name="Sakoda M."/>
            <person name="Morohoshi T."/>
            <person name="Mitsuboshi M."/>
            <person name="Nishizawa T."/>
        </authorList>
    </citation>
    <scope>NUCLEOTIDE SEQUENCE</scope>
    <source>
        <strain evidence="1">CMC57</strain>
        <plasmid evidence="1">pCMC57_01</plasmid>
    </source>
</reference>
<proteinExistence type="predicted"/>
<organism evidence="1">
    <name type="scientific">Kitasatospora sp. CMC57</name>
    <dbReference type="NCBI Taxonomy" id="3231513"/>
    <lineage>
        <taxon>Bacteria</taxon>
        <taxon>Bacillati</taxon>
        <taxon>Actinomycetota</taxon>
        <taxon>Actinomycetes</taxon>
        <taxon>Kitasatosporales</taxon>
        <taxon>Streptomycetaceae</taxon>
        <taxon>Kitasatospora</taxon>
    </lineage>
</organism>
<evidence type="ECO:0000313" key="1">
    <source>
        <dbReference type="EMBL" id="BFP50077.1"/>
    </source>
</evidence>
<sequence length="71" mass="8231">MNLPPTDQERHLRPGLTPAPVRCDDMAHPIAPFSEEPLFCTLRPHADIWHHDERRGIRWRDDLPEAEGASR</sequence>
<geneLocation type="plasmid" evidence="1">
    <name>pCMC57_01</name>
</geneLocation>
<name>A0AB33KC55_9ACTN</name>
<keyword evidence="1" id="KW-0614">Plasmid</keyword>
<gene>
    <name evidence="1" type="ORF">KCMC57_64450</name>
</gene>
<dbReference type="AlphaFoldDB" id="A0AB33KC55"/>
<dbReference type="EMBL" id="AP035882">
    <property type="protein sequence ID" value="BFP50077.1"/>
    <property type="molecule type" value="Genomic_DNA"/>
</dbReference>
<accession>A0AB33KC55</accession>